<keyword evidence="2" id="KW-1185">Reference proteome</keyword>
<proteinExistence type="predicted"/>
<gene>
    <name evidence="1" type="ORF">SNEC2469_LOCUS23792</name>
</gene>
<dbReference type="AlphaFoldDB" id="A0A812Z0I6"/>
<comment type="caution">
    <text evidence="1">The sequence shown here is derived from an EMBL/GenBank/DDBJ whole genome shotgun (WGS) entry which is preliminary data.</text>
</comment>
<dbReference type="OrthoDB" id="10338005at2759"/>
<protein>
    <submittedName>
        <fullName evidence="1">Uncharacterized protein</fullName>
    </submittedName>
</protein>
<accession>A0A812Z0I6</accession>
<feature type="non-terminal residue" evidence="1">
    <location>
        <position position="1"/>
    </location>
</feature>
<sequence>MLDHAQEFASHHRILDHCRFRAEVVQVDMEAPGSYNVQWQSPDGLRHQEGPFAAVMLYPGFLPKPRDEPLPEEGRFQGRIALGVADDLSDWRDW</sequence>
<dbReference type="EMBL" id="CAJNJA010044842">
    <property type="protein sequence ID" value="CAE7804884.1"/>
    <property type="molecule type" value="Genomic_DNA"/>
</dbReference>
<evidence type="ECO:0000313" key="1">
    <source>
        <dbReference type="EMBL" id="CAE7804884.1"/>
    </source>
</evidence>
<name>A0A812Z0I6_9DINO</name>
<organism evidence="1 2">
    <name type="scientific">Symbiodinium necroappetens</name>
    <dbReference type="NCBI Taxonomy" id="1628268"/>
    <lineage>
        <taxon>Eukaryota</taxon>
        <taxon>Sar</taxon>
        <taxon>Alveolata</taxon>
        <taxon>Dinophyceae</taxon>
        <taxon>Suessiales</taxon>
        <taxon>Symbiodiniaceae</taxon>
        <taxon>Symbiodinium</taxon>
    </lineage>
</organism>
<dbReference type="Proteomes" id="UP000601435">
    <property type="component" value="Unassembled WGS sequence"/>
</dbReference>
<evidence type="ECO:0000313" key="2">
    <source>
        <dbReference type="Proteomes" id="UP000601435"/>
    </source>
</evidence>
<reference evidence="1" key="1">
    <citation type="submission" date="2021-02" db="EMBL/GenBank/DDBJ databases">
        <authorList>
            <person name="Dougan E. K."/>
            <person name="Rhodes N."/>
            <person name="Thang M."/>
            <person name="Chan C."/>
        </authorList>
    </citation>
    <scope>NUCLEOTIDE SEQUENCE</scope>
</reference>